<keyword evidence="1" id="KW-1185">Reference proteome</keyword>
<name>A0A1I7ZUM2_9BILA</name>
<dbReference type="InterPro" id="IPR036397">
    <property type="entry name" value="RNaseH_sf"/>
</dbReference>
<evidence type="ECO:0000313" key="1">
    <source>
        <dbReference type="Proteomes" id="UP000095287"/>
    </source>
</evidence>
<reference evidence="2" key="1">
    <citation type="submission" date="2016-11" db="UniProtKB">
        <authorList>
            <consortium name="WormBaseParasite"/>
        </authorList>
    </citation>
    <scope>IDENTIFICATION</scope>
</reference>
<dbReference type="GO" id="GO:0003676">
    <property type="term" value="F:nucleic acid binding"/>
    <property type="evidence" value="ECO:0007669"/>
    <property type="project" value="InterPro"/>
</dbReference>
<dbReference type="PANTHER" id="PTHR23044">
    <property type="entry name" value="3'-5' EXONUCLEASE ERI1-RELATED"/>
    <property type="match status" value="1"/>
</dbReference>
<accession>A0A1I7ZUM2</accession>
<sequence>MEFTGREHCGLDDSMNVARIAIRMMEDGTEFRINEKLVRAEYADDYPSFVSSMPVGMTTKERDRRKWRYDMPYRIVNI</sequence>
<protein>
    <submittedName>
        <fullName evidence="2">Exonuclease domain-containing protein</fullName>
    </submittedName>
</protein>
<dbReference type="GO" id="GO:0005737">
    <property type="term" value="C:cytoplasm"/>
    <property type="evidence" value="ECO:0007669"/>
    <property type="project" value="TreeGrafter"/>
</dbReference>
<dbReference type="WBParaSite" id="L893_g30087.t1">
    <property type="protein sequence ID" value="L893_g30087.t1"/>
    <property type="gene ID" value="L893_g30087"/>
</dbReference>
<dbReference type="InterPro" id="IPR051274">
    <property type="entry name" value="3-5_Exoribonuclease"/>
</dbReference>
<dbReference type="Gene3D" id="3.30.420.10">
    <property type="entry name" value="Ribonuclease H-like superfamily/Ribonuclease H"/>
    <property type="match status" value="1"/>
</dbReference>
<dbReference type="GO" id="GO:0005730">
    <property type="term" value="C:nucleolus"/>
    <property type="evidence" value="ECO:0007669"/>
    <property type="project" value="TreeGrafter"/>
</dbReference>
<dbReference type="Proteomes" id="UP000095287">
    <property type="component" value="Unplaced"/>
</dbReference>
<dbReference type="PANTHER" id="PTHR23044:SF61">
    <property type="entry name" value="3'-5' EXORIBONUCLEASE 1-RELATED"/>
    <property type="match status" value="1"/>
</dbReference>
<organism evidence="1 2">
    <name type="scientific">Steinernema glaseri</name>
    <dbReference type="NCBI Taxonomy" id="37863"/>
    <lineage>
        <taxon>Eukaryota</taxon>
        <taxon>Metazoa</taxon>
        <taxon>Ecdysozoa</taxon>
        <taxon>Nematoda</taxon>
        <taxon>Chromadorea</taxon>
        <taxon>Rhabditida</taxon>
        <taxon>Tylenchina</taxon>
        <taxon>Panagrolaimomorpha</taxon>
        <taxon>Strongyloidoidea</taxon>
        <taxon>Steinernematidae</taxon>
        <taxon>Steinernema</taxon>
    </lineage>
</organism>
<proteinExistence type="predicted"/>
<dbReference type="AlphaFoldDB" id="A0A1I7ZUM2"/>
<evidence type="ECO:0000313" key="2">
    <source>
        <dbReference type="WBParaSite" id="L893_g30087.t1"/>
    </source>
</evidence>